<comment type="caution">
    <text evidence="1">The sequence shown here is derived from an EMBL/GenBank/DDBJ whole genome shotgun (WGS) entry which is preliminary data.</text>
</comment>
<gene>
    <name evidence="2" type="ORF">NF27_BP00030</name>
    <name evidence="1" type="ORF">NF27_CB00030</name>
</gene>
<dbReference type="PATRIC" id="fig|86105.3.peg.194"/>
<accession>A0A0C1N128</accession>
<sequence length="97" mass="11288">MTCKTKLILYKNNTTIISIEKTVKKFLSKDKIKSKNFEILKKFDFKVIKFNPLRRIYIPKNKEATKLFPLSIPTMIDRACQALYLMAFQPIAETLAG</sequence>
<keyword evidence="3" id="KW-1185">Reference proteome</keyword>
<organism evidence="1 3">
    <name type="scientific">Candidatus Jidaibacter acanthamoebae</name>
    <dbReference type="NCBI Taxonomy" id="86105"/>
    <lineage>
        <taxon>Bacteria</taxon>
        <taxon>Pseudomonadati</taxon>
        <taxon>Pseudomonadota</taxon>
        <taxon>Alphaproteobacteria</taxon>
        <taxon>Rickettsiales</taxon>
        <taxon>Candidatus Midichloriaceae</taxon>
        <taxon>Candidatus Jidaibacter</taxon>
    </lineage>
</organism>
<dbReference type="AlphaFoldDB" id="A0A0C1N128"/>
<evidence type="ECO:0000313" key="1">
    <source>
        <dbReference type="EMBL" id="KIE06046.1"/>
    </source>
</evidence>
<dbReference type="STRING" id="86105.NF27_BP00030"/>
<name>A0A0C1N128_9RICK</name>
<protein>
    <submittedName>
        <fullName evidence="1">Uncharacterized protein</fullName>
    </submittedName>
</protein>
<dbReference type="Proteomes" id="UP000031258">
    <property type="component" value="Unassembled WGS sequence"/>
</dbReference>
<evidence type="ECO:0000313" key="3">
    <source>
        <dbReference type="Proteomes" id="UP000031258"/>
    </source>
</evidence>
<proteinExistence type="predicted"/>
<reference evidence="1 3" key="1">
    <citation type="submission" date="2014-11" db="EMBL/GenBank/DDBJ databases">
        <title>A Rickettsiales Symbiont of Amoebae With Ancient Features.</title>
        <authorList>
            <person name="Schulz F."/>
            <person name="Martijn J."/>
            <person name="Wascher F."/>
            <person name="Kostanjsek R."/>
            <person name="Ettema T.J."/>
            <person name="Horn M."/>
        </authorList>
    </citation>
    <scope>NUCLEOTIDE SEQUENCE [LARGE SCALE GENOMIC DNA]</scope>
    <source>
        <strain evidence="1 3">UWC36</strain>
    </source>
</reference>
<evidence type="ECO:0000313" key="2">
    <source>
        <dbReference type="EMBL" id="KIE06071.1"/>
    </source>
</evidence>
<dbReference type="EMBL" id="JSWE01000041">
    <property type="protein sequence ID" value="KIE06071.1"/>
    <property type="molecule type" value="Genomic_DNA"/>
</dbReference>
<dbReference type="EMBL" id="JSWE01000053">
    <property type="protein sequence ID" value="KIE06046.1"/>
    <property type="molecule type" value="Genomic_DNA"/>
</dbReference>